<accession>A0A0E3BQR5</accession>
<dbReference type="AlphaFoldDB" id="A0A0E3BQR5"/>
<dbReference type="EMBL" id="AWTN01000013">
    <property type="protein sequence ID" value="KGG99073.1"/>
    <property type="molecule type" value="Genomic_DNA"/>
</dbReference>
<reference evidence="1 2" key="1">
    <citation type="submission" date="2013-09" db="EMBL/GenBank/DDBJ databases">
        <title>High correlation between genotypes and phenotypes of environmental bacteria Comamonas testosteroni strains.</title>
        <authorList>
            <person name="Liu L."/>
            <person name="Zhu W."/>
            <person name="Xia X."/>
            <person name="Xu B."/>
            <person name="Luo M."/>
            <person name="Wang G."/>
        </authorList>
    </citation>
    <scope>NUCLEOTIDE SEQUENCE [LARGE SCALE GENOMIC DNA]</scope>
    <source>
        <strain evidence="1 2">JL14</strain>
    </source>
</reference>
<evidence type="ECO:0000313" key="1">
    <source>
        <dbReference type="EMBL" id="KGG99073.1"/>
    </source>
</evidence>
<evidence type="ECO:0000313" key="2">
    <source>
        <dbReference type="Proteomes" id="UP000029567"/>
    </source>
</evidence>
<comment type="caution">
    <text evidence="1">The sequence shown here is derived from an EMBL/GenBank/DDBJ whole genome shotgun (WGS) entry which is preliminary data.</text>
</comment>
<sequence>MGLRKEVMPLLLQLHSICLLYANLKNLCELVAL</sequence>
<gene>
    <name evidence="1" type="ORF">P245_03565</name>
</gene>
<organism evidence="1 2">
    <name type="scientific">Comamonas thiooxydans</name>
    <dbReference type="NCBI Taxonomy" id="363952"/>
    <lineage>
        <taxon>Bacteria</taxon>
        <taxon>Pseudomonadati</taxon>
        <taxon>Pseudomonadota</taxon>
        <taxon>Betaproteobacteria</taxon>
        <taxon>Burkholderiales</taxon>
        <taxon>Comamonadaceae</taxon>
        <taxon>Comamonas</taxon>
    </lineage>
</organism>
<dbReference type="Proteomes" id="UP000029567">
    <property type="component" value="Unassembled WGS sequence"/>
</dbReference>
<name>A0A0E3BQR5_9BURK</name>
<protein>
    <submittedName>
        <fullName evidence="1">Uncharacterized protein</fullName>
    </submittedName>
</protein>
<proteinExistence type="predicted"/>